<dbReference type="Proteomes" id="UP000249057">
    <property type="component" value="Unassembled WGS sequence"/>
</dbReference>
<evidence type="ECO:0000313" key="1">
    <source>
        <dbReference type="EMBL" id="RAH46625.1"/>
    </source>
</evidence>
<name>A0ACD1GBM8_9EURO</name>
<proteinExistence type="predicted"/>
<evidence type="ECO:0000313" key="2">
    <source>
        <dbReference type="Proteomes" id="UP000249057"/>
    </source>
</evidence>
<organism evidence="1 2">
    <name type="scientific">Aspergillus brunneoviolaceus CBS 621.78</name>
    <dbReference type="NCBI Taxonomy" id="1450534"/>
    <lineage>
        <taxon>Eukaryota</taxon>
        <taxon>Fungi</taxon>
        <taxon>Dikarya</taxon>
        <taxon>Ascomycota</taxon>
        <taxon>Pezizomycotina</taxon>
        <taxon>Eurotiomycetes</taxon>
        <taxon>Eurotiomycetidae</taxon>
        <taxon>Eurotiales</taxon>
        <taxon>Aspergillaceae</taxon>
        <taxon>Aspergillus</taxon>
        <taxon>Aspergillus subgen. Circumdati</taxon>
    </lineage>
</organism>
<reference evidence="1" key="1">
    <citation type="submission" date="2018-02" db="EMBL/GenBank/DDBJ databases">
        <title>The genomes of Aspergillus section Nigri reveals drivers in fungal speciation.</title>
        <authorList>
            <consortium name="DOE Joint Genome Institute"/>
            <person name="Vesth T.C."/>
            <person name="Nybo J."/>
            <person name="Theobald S."/>
            <person name="Brandl J."/>
            <person name="Frisvad J.C."/>
            <person name="Nielsen K.F."/>
            <person name="Lyhne E.K."/>
            <person name="Kogle M.E."/>
            <person name="Kuo A."/>
            <person name="Riley R."/>
            <person name="Clum A."/>
            <person name="Nolan M."/>
            <person name="Lipzen A."/>
            <person name="Salamov A."/>
            <person name="Henrissat B."/>
            <person name="Wiebenga A."/>
            <person name="De vries R.P."/>
            <person name="Grigoriev I.V."/>
            <person name="Mortensen U.H."/>
            <person name="Andersen M.R."/>
            <person name="Baker S.E."/>
        </authorList>
    </citation>
    <scope>NUCLEOTIDE SEQUENCE</scope>
    <source>
        <strain evidence="1">CBS 621.78</strain>
    </source>
</reference>
<dbReference type="EMBL" id="KZ825336">
    <property type="protein sequence ID" value="RAH46625.1"/>
    <property type="molecule type" value="Genomic_DNA"/>
</dbReference>
<protein>
    <submittedName>
        <fullName evidence="1">Uncharacterized protein</fullName>
    </submittedName>
</protein>
<keyword evidence="2" id="KW-1185">Reference proteome</keyword>
<sequence length="71" mass="7778">MTSEPRERGDQAVRTIVSDWDNVGSVLQTRLTVSSDGDENNEAAILVGGLTSQIWEGEEGSRKLTRNLQGF</sequence>
<accession>A0ACD1GBM8</accession>
<gene>
    <name evidence="1" type="ORF">BO95DRAFT_442131</name>
</gene>